<accession>A0A9W8GKF1</accession>
<feature type="chain" id="PRO_5041014477" description="Dolichyl-diphosphooligosaccharide--protein glycosyltransferase subunit WBP1" evidence="8">
    <location>
        <begin position="25"/>
        <end position="451"/>
    </location>
</feature>
<keyword evidence="12" id="KW-1185">Reference proteome</keyword>
<dbReference type="PANTHER" id="PTHR10830:SF0">
    <property type="entry name" value="DOLICHYL-DIPHOSPHOOLIGOSACCHARIDE--PROTEIN GLYCOSYLTRANSFERASE 48 KDA SUBUNIT"/>
    <property type="match status" value="1"/>
</dbReference>
<evidence type="ECO:0000313" key="11">
    <source>
        <dbReference type="EMBL" id="KAJ2686185.1"/>
    </source>
</evidence>
<dbReference type="Pfam" id="PF03345">
    <property type="entry name" value="OST48_N"/>
    <property type="match status" value="1"/>
</dbReference>
<dbReference type="InterPro" id="IPR055457">
    <property type="entry name" value="OST48_N"/>
</dbReference>
<keyword evidence="7 8" id="KW-0472">Membrane</keyword>
<comment type="subcellular location">
    <subcellularLocation>
        <location evidence="8">Endoplasmic reticulum membrane</location>
        <topology evidence="8">Single-pass type I membrane protein</topology>
    </subcellularLocation>
    <subcellularLocation>
        <location evidence="1">Membrane</location>
        <topology evidence="1">Single-pass type I membrane protein</topology>
    </subcellularLocation>
</comment>
<evidence type="ECO:0000313" key="12">
    <source>
        <dbReference type="Proteomes" id="UP001151516"/>
    </source>
</evidence>
<evidence type="ECO:0000256" key="6">
    <source>
        <dbReference type="ARBA" id="ARBA00022989"/>
    </source>
</evidence>
<comment type="similarity">
    <text evidence="3 8">Belongs to the DDOST 48 kDa subunit family.</text>
</comment>
<evidence type="ECO:0000259" key="9">
    <source>
        <dbReference type="Pfam" id="PF03345"/>
    </source>
</evidence>
<evidence type="ECO:0000256" key="4">
    <source>
        <dbReference type="ARBA" id="ARBA00022692"/>
    </source>
</evidence>
<name>A0A9W8GKF1_9FUNG</name>
<protein>
    <recommendedName>
        <fullName evidence="8">Dolichyl-diphosphooligosaccharide--protein glycosyltransferase subunit WBP1</fullName>
        <shortName evidence="8">Oligosaccharyl transferase subunit WBP1</shortName>
    </recommendedName>
</protein>
<keyword evidence="5 8" id="KW-0256">Endoplasmic reticulum</keyword>
<sequence>MRFLATVAVASLALSGAWLGVVEAKSVSGDRVLVLVPKVEAAKLYSQFLDSLTSRGFDLSVRAATNTSVALQVDGVRIYDHAVVLSPESKKLGANLSVRDFASFVDDGGNLIVAASSELSELGRKLAARFGVEYEKRGTAVIDHVAHLRAVNDTSDHTLVAAIPSKAASPVLSEQFALAQSSPVYFKGIAHKYELNNPMLIPVLTGSRTTYSAAAASDANESASPSISLSGKPVGLVSLFQARNNARVAFSGSTALFSDALLSHAAGANKQFTTDISQWVLQEKAVLRETAHRHYLASTGQRPEHYRISNEIVYEIDLSVYHDAAWHPYNAKDVQFEAIMLDPYIRTTLNSSESADPKTTATYHGDIKLPDRYGTFTFRVNYKRPGFSNVDVKDTVGIWPLRHDEYPRFLSAAYPYYTGSLVMAVGFLALCAVWMWSAEPKTKRAAKHKSN</sequence>
<keyword evidence="8" id="KW-0732">Signal</keyword>
<organism evidence="11 12">
    <name type="scientific">Coemansia spiralis</name>
    <dbReference type="NCBI Taxonomy" id="417178"/>
    <lineage>
        <taxon>Eukaryota</taxon>
        <taxon>Fungi</taxon>
        <taxon>Fungi incertae sedis</taxon>
        <taxon>Zoopagomycota</taxon>
        <taxon>Kickxellomycotina</taxon>
        <taxon>Kickxellomycetes</taxon>
        <taxon>Kickxellales</taxon>
        <taxon>Kickxellaceae</taxon>
        <taxon>Coemansia</taxon>
    </lineage>
</organism>
<dbReference type="Proteomes" id="UP001151516">
    <property type="component" value="Unassembled WGS sequence"/>
</dbReference>
<keyword evidence="11" id="KW-0808">Transferase</keyword>
<gene>
    <name evidence="11" type="primary">WBP1</name>
    <name evidence="11" type="ORF">IWW39_003796</name>
</gene>
<proteinExistence type="inferred from homology"/>
<feature type="domain" description="OST48 middle" evidence="10">
    <location>
        <begin position="294"/>
        <end position="437"/>
    </location>
</feature>
<feature type="signal peptide" evidence="8">
    <location>
        <begin position="1"/>
        <end position="24"/>
    </location>
</feature>
<comment type="pathway">
    <text evidence="2 8">Protein modification; protein glycosylation.</text>
</comment>
<evidence type="ECO:0000256" key="8">
    <source>
        <dbReference type="RuleBase" id="RU361142"/>
    </source>
</evidence>
<dbReference type="PANTHER" id="PTHR10830">
    <property type="entry name" value="DOLICHYL-DIPHOSPHOOLIGOSACCHARIDE--PROTEIN GLYCOSYLTRANSFERASE 48 KDA SUBUNIT"/>
    <property type="match status" value="1"/>
</dbReference>
<dbReference type="GO" id="GO:0018279">
    <property type="term" value="P:protein N-linked glycosylation via asparagine"/>
    <property type="evidence" value="ECO:0007669"/>
    <property type="project" value="UniProtKB-UniRule"/>
</dbReference>
<evidence type="ECO:0000256" key="7">
    <source>
        <dbReference type="ARBA" id="ARBA00023136"/>
    </source>
</evidence>
<comment type="subunit">
    <text evidence="8">Component of the oligosaccharyltransferase (OST) complex.</text>
</comment>
<evidence type="ECO:0000256" key="3">
    <source>
        <dbReference type="ARBA" id="ARBA00008743"/>
    </source>
</evidence>
<evidence type="ECO:0000256" key="5">
    <source>
        <dbReference type="ARBA" id="ARBA00022824"/>
    </source>
</evidence>
<dbReference type="GO" id="GO:0016740">
    <property type="term" value="F:transferase activity"/>
    <property type="evidence" value="ECO:0007669"/>
    <property type="project" value="UniProtKB-KW"/>
</dbReference>
<dbReference type="GO" id="GO:0008250">
    <property type="term" value="C:oligosaccharyltransferase complex"/>
    <property type="evidence" value="ECO:0007669"/>
    <property type="project" value="TreeGrafter"/>
</dbReference>
<dbReference type="OrthoDB" id="29105at2759"/>
<dbReference type="InterPro" id="IPR055459">
    <property type="entry name" value="OST48_MD"/>
</dbReference>
<dbReference type="Pfam" id="PF23358">
    <property type="entry name" value="OST48_MD"/>
    <property type="match status" value="1"/>
</dbReference>
<feature type="domain" description="OST48 N-terminal" evidence="9">
    <location>
        <begin position="31"/>
        <end position="280"/>
    </location>
</feature>
<evidence type="ECO:0000259" key="10">
    <source>
        <dbReference type="Pfam" id="PF23358"/>
    </source>
</evidence>
<evidence type="ECO:0000256" key="1">
    <source>
        <dbReference type="ARBA" id="ARBA00004479"/>
    </source>
</evidence>
<keyword evidence="6 8" id="KW-1133">Transmembrane helix</keyword>
<feature type="transmembrane region" description="Helical" evidence="8">
    <location>
        <begin position="414"/>
        <end position="437"/>
    </location>
</feature>
<comment type="function">
    <text evidence="8">Subunit of the oligosaccharyl transferase (OST) complex that catalyzes the initial transfer of a defined glycan (Glc(3)Man(9)GlcNAc(2) in eukaryotes) from the lipid carrier dolichol-pyrophosphate to an asparagine residue within an Asn-X-Ser/Thr consensus motif in nascent polypeptide chains, the first step in protein N-glycosylation. N-glycosylation occurs cotranslationally and the complex associates with the Sec61 complex at the channel-forming translocon complex that mediates protein translocation across the endoplasmic reticulum (ER).</text>
</comment>
<comment type="caution">
    <text evidence="11">The sequence shown here is derived from an EMBL/GenBank/DDBJ whole genome shotgun (WGS) entry which is preliminary data.</text>
</comment>
<reference evidence="11" key="1">
    <citation type="submission" date="2022-07" db="EMBL/GenBank/DDBJ databases">
        <title>Phylogenomic reconstructions and comparative analyses of Kickxellomycotina fungi.</title>
        <authorList>
            <person name="Reynolds N.K."/>
            <person name="Stajich J.E."/>
            <person name="Barry K."/>
            <person name="Grigoriev I.V."/>
            <person name="Crous P."/>
            <person name="Smith M.E."/>
        </authorList>
    </citation>
    <scope>NUCLEOTIDE SEQUENCE</scope>
    <source>
        <strain evidence="11">CBS 109367</strain>
    </source>
</reference>
<keyword evidence="4 8" id="KW-0812">Transmembrane</keyword>
<dbReference type="EMBL" id="JANBTX010000118">
    <property type="protein sequence ID" value="KAJ2686185.1"/>
    <property type="molecule type" value="Genomic_DNA"/>
</dbReference>
<dbReference type="AlphaFoldDB" id="A0A9W8GKF1"/>
<dbReference type="InterPro" id="IPR005013">
    <property type="entry name" value="DDOST_48_kDa_subunit"/>
</dbReference>
<evidence type="ECO:0000256" key="2">
    <source>
        <dbReference type="ARBA" id="ARBA00004922"/>
    </source>
</evidence>